<evidence type="ECO:0000256" key="2">
    <source>
        <dbReference type="ARBA" id="ARBA00004752"/>
    </source>
</evidence>
<evidence type="ECO:0000313" key="14">
    <source>
        <dbReference type="EMBL" id="SHJ14103.1"/>
    </source>
</evidence>
<feature type="modified residue" description="2-(S-cysteinyl)pyruvic acid O-phosphothioketal" evidence="12">
    <location>
        <position position="117"/>
    </location>
</feature>
<evidence type="ECO:0000313" key="15">
    <source>
        <dbReference type="Proteomes" id="UP000184442"/>
    </source>
</evidence>
<name>A0A1M6GVX8_9FIRM</name>
<feature type="binding site" evidence="12">
    <location>
        <begin position="22"/>
        <end position="23"/>
    </location>
    <ligand>
        <name>phosphoenolpyruvate</name>
        <dbReference type="ChEBI" id="CHEBI:58702"/>
    </ligand>
</feature>
<evidence type="ECO:0000256" key="4">
    <source>
        <dbReference type="ARBA" id="ARBA00022618"/>
    </source>
</evidence>
<feature type="domain" description="Enolpyruvate transferase" evidence="13">
    <location>
        <begin position="7"/>
        <end position="406"/>
    </location>
</feature>
<dbReference type="GO" id="GO:0051301">
    <property type="term" value="P:cell division"/>
    <property type="evidence" value="ECO:0007669"/>
    <property type="project" value="UniProtKB-KW"/>
</dbReference>
<evidence type="ECO:0000256" key="8">
    <source>
        <dbReference type="ARBA" id="ARBA00023306"/>
    </source>
</evidence>
<dbReference type="InterPro" id="IPR036968">
    <property type="entry name" value="Enolpyruvate_Tfrase_sf"/>
</dbReference>
<comment type="pathway">
    <text evidence="2 12">Cell wall biogenesis; peptidoglycan biosynthesis.</text>
</comment>
<proteinExistence type="inferred from homology"/>
<dbReference type="CDD" id="cd01555">
    <property type="entry name" value="UdpNAET"/>
    <property type="match status" value="1"/>
</dbReference>
<dbReference type="NCBIfam" id="NF006873">
    <property type="entry name" value="PRK09369.1"/>
    <property type="match status" value="1"/>
</dbReference>
<feature type="binding site" evidence="12">
    <location>
        <begin position="122"/>
        <end position="126"/>
    </location>
    <ligand>
        <name>UDP-N-acetyl-alpha-D-glucosamine</name>
        <dbReference type="ChEBI" id="CHEBI:57705"/>
    </ligand>
</feature>
<dbReference type="UniPathway" id="UPA00219"/>
<dbReference type="STRING" id="1122184.SAMN02745176_02542"/>
<dbReference type="Gene3D" id="3.65.10.10">
    <property type="entry name" value="Enolpyruvate transferase domain"/>
    <property type="match status" value="2"/>
</dbReference>
<evidence type="ECO:0000256" key="1">
    <source>
        <dbReference type="ARBA" id="ARBA00004496"/>
    </source>
</evidence>
<dbReference type="RefSeq" id="WP_073026561.1">
    <property type="nucleotide sequence ID" value="NZ_FQZS01000017.1"/>
</dbReference>
<dbReference type="SUPFAM" id="SSF55205">
    <property type="entry name" value="EPT/RTPC-like"/>
    <property type="match status" value="1"/>
</dbReference>
<dbReference type="GO" id="GO:0008760">
    <property type="term" value="F:UDP-N-acetylglucosamine 1-carboxyvinyltransferase activity"/>
    <property type="evidence" value="ECO:0007669"/>
    <property type="project" value="UniProtKB-UniRule"/>
</dbReference>
<dbReference type="GO" id="GO:0019277">
    <property type="term" value="P:UDP-N-acetylgalactosamine biosynthetic process"/>
    <property type="evidence" value="ECO:0007669"/>
    <property type="project" value="InterPro"/>
</dbReference>
<feature type="binding site" evidence="12">
    <location>
        <position position="305"/>
    </location>
    <ligand>
        <name>UDP-N-acetyl-alpha-D-glucosamine</name>
        <dbReference type="ChEBI" id="CHEBI:57705"/>
    </ligand>
</feature>
<dbReference type="HAMAP" id="MF_00111">
    <property type="entry name" value="MurA"/>
    <property type="match status" value="1"/>
</dbReference>
<dbReference type="PANTHER" id="PTHR43783">
    <property type="entry name" value="UDP-N-ACETYLGLUCOSAMINE 1-CARBOXYVINYLTRANSFERASE"/>
    <property type="match status" value="1"/>
</dbReference>
<dbReference type="GO" id="GO:0009252">
    <property type="term" value="P:peptidoglycan biosynthetic process"/>
    <property type="evidence" value="ECO:0007669"/>
    <property type="project" value="UniProtKB-UniRule"/>
</dbReference>
<reference evidence="14 15" key="1">
    <citation type="submission" date="2016-11" db="EMBL/GenBank/DDBJ databases">
        <authorList>
            <person name="Jaros S."/>
            <person name="Januszkiewicz K."/>
            <person name="Wedrychowicz H."/>
        </authorList>
    </citation>
    <scope>NUCLEOTIDE SEQUENCE [LARGE SCALE GENOMIC DNA]</scope>
    <source>
        <strain evidence="14 15">DSM 19022</strain>
    </source>
</reference>
<accession>A0A1M6GVX8</accession>
<sequence length="420" mass="44631">MDKLIIEGGHALKGEVCISGAKNSAVAILPAAILAGETCTIKNLPNIKDVANIVDILVQLGAQVKREGHDKLVINSNNINTYKVDFELSKKLRASYYFIGALLGRFKKAEVPFPGGCDIGVRPIDQHIKGFEALGAKITIEHGIIRAEADELVGASIFLDVVSVGATINIMLAACMAKGTTTIENAAKEPYIVDTANFLNALGANIKGAGTDEIKIKGVERLGGCEHAIIPDQMEAGTYMIAAAASKGDVLIKNIIPTHLDSISAKMKEMGIDIIENGDSLRVVANSRPKAVNIKTMPYPGFPTDLQQPMSVLLSVADGTAIINESIYDGRFKHVDELKKMGAKINVEGRIAVIEGVPKLLGAPVCATDLRAGAAMVVAGLSAEGETIISNLSHIERGYEKLEEKLMGLGAKIKRISEED</sequence>
<comment type="catalytic activity">
    <reaction evidence="11 12">
        <text>phosphoenolpyruvate + UDP-N-acetyl-alpha-D-glucosamine = UDP-N-acetyl-3-O-(1-carboxyvinyl)-alpha-D-glucosamine + phosphate</text>
        <dbReference type="Rhea" id="RHEA:18681"/>
        <dbReference type="ChEBI" id="CHEBI:43474"/>
        <dbReference type="ChEBI" id="CHEBI:57705"/>
        <dbReference type="ChEBI" id="CHEBI:58702"/>
        <dbReference type="ChEBI" id="CHEBI:68483"/>
        <dbReference type="EC" id="2.5.1.7"/>
    </reaction>
</comment>
<dbReference type="EC" id="2.5.1.7" evidence="12"/>
<dbReference type="InterPro" id="IPR005750">
    <property type="entry name" value="UDP_GlcNAc_COvinyl_MurA"/>
</dbReference>
<evidence type="ECO:0000256" key="3">
    <source>
        <dbReference type="ARBA" id="ARBA00022490"/>
    </source>
</evidence>
<evidence type="ECO:0000256" key="7">
    <source>
        <dbReference type="ARBA" id="ARBA00022984"/>
    </source>
</evidence>
<keyword evidence="12" id="KW-0670">Pyruvate</keyword>
<keyword evidence="5 12" id="KW-0808">Transferase</keyword>
<evidence type="ECO:0000256" key="12">
    <source>
        <dbReference type="HAMAP-Rule" id="MF_00111"/>
    </source>
</evidence>
<protein>
    <recommendedName>
        <fullName evidence="12">UDP-N-acetylglucosamine 1-carboxyvinyltransferase</fullName>
        <ecNumber evidence="12">2.5.1.7</ecNumber>
    </recommendedName>
    <alternativeName>
        <fullName evidence="12">Enoylpyruvate transferase</fullName>
    </alternativeName>
    <alternativeName>
        <fullName evidence="12">UDP-N-acetylglucosamine enolpyruvyl transferase</fullName>
        <shortName evidence="12">EPT</shortName>
    </alternativeName>
</protein>
<keyword evidence="7 12" id="KW-0573">Peptidoglycan synthesis</keyword>
<dbReference type="GO" id="GO:0005737">
    <property type="term" value="C:cytoplasm"/>
    <property type="evidence" value="ECO:0007669"/>
    <property type="project" value="UniProtKB-SubCell"/>
</dbReference>
<keyword evidence="3 12" id="KW-0963">Cytoplasm</keyword>
<evidence type="ECO:0000256" key="9">
    <source>
        <dbReference type="ARBA" id="ARBA00023316"/>
    </source>
</evidence>
<organism evidence="14 15">
    <name type="scientific">Lutispora thermophila DSM 19022</name>
    <dbReference type="NCBI Taxonomy" id="1122184"/>
    <lineage>
        <taxon>Bacteria</taxon>
        <taxon>Bacillati</taxon>
        <taxon>Bacillota</taxon>
        <taxon>Clostridia</taxon>
        <taxon>Lutisporales</taxon>
        <taxon>Lutisporaceae</taxon>
        <taxon>Lutispora</taxon>
    </lineage>
</organism>
<comment type="similarity">
    <text evidence="10 12">Belongs to the EPSP synthase family. MurA subfamily.</text>
</comment>
<dbReference type="EMBL" id="FQZS01000017">
    <property type="protein sequence ID" value="SHJ14103.1"/>
    <property type="molecule type" value="Genomic_DNA"/>
</dbReference>
<evidence type="ECO:0000256" key="6">
    <source>
        <dbReference type="ARBA" id="ARBA00022960"/>
    </source>
</evidence>
<keyword evidence="15" id="KW-1185">Reference proteome</keyword>
<comment type="caution">
    <text evidence="12">Lacks conserved residue(s) required for the propagation of feature annotation.</text>
</comment>
<gene>
    <name evidence="12" type="primary">murA</name>
    <name evidence="14" type="ORF">SAMN02745176_02542</name>
</gene>
<comment type="subcellular location">
    <subcellularLocation>
        <location evidence="1 12">Cytoplasm</location>
    </subcellularLocation>
</comment>
<evidence type="ECO:0000259" key="13">
    <source>
        <dbReference type="Pfam" id="PF00275"/>
    </source>
</evidence>
<dbReference type="FunFam" id="3.65.10.10:FF:000001">
    <property type="entry name" value="UDP-N-acetylglucosamine 1-carboxyvinyltransferase"/>
    <property type="match status" value="1"/>
</dbReference>
<comment type="function">
    <text evidence="12">Cell wall formation. Adds enolpyruvyl to UDP-N-acetylglucosamine.</text>
</comment>
<dbReference type="Pfam" id="PF00275">
    <property type="entry name" value="EPSP_synthase"/>
    <property type="match status" value="1"/>
</dbReference>
<keyword evidence="9 12" id="KW-0961">Cell wall biogenesis/degradation</keyword>
<evidence type="ECO:0000256" key="5">
    <source>
        <dbReference type="ARBA" id="ARBA00022679"/>
    </source>
</evidence>
<dbReference type="NCBIfam" id="TIGR01072">
    <property type="entry name" value="murA"/>
    <property type="match status" value="1"/>
</dbReference>
<dbReference type="InterPro" id="IPR001986">
    <property type="entry name" value="Enolpyruvate_Tfrase_dom"/>
</dbReference>
<keyword evidence="8 12" id="KW-0131">Cell cycle</keyword>
<dbReference type="NCBIfam" id="NF009470">
    <property type="entry name" value="PRK12830.1"/>
    <property type="match status" value="1"/>
</dbReference>
<dbReference type="GO" id="GO:0008360">
    <property type="term" value="P:regulation of cell shape"/>
    <property type="evidence" value="ECO:0007669"/>
    <property type="project" value="UniProtKB-KW"/>
</dbReference>
<dbReference type="GO" id="GO:0071555">
    <property type="term" value="P:cell wall organization"/>
    <property type="evidence" value="ECO:0007669"/>
    <property type="project" value="UniProtKB-KW"/>
</dbReference>
<evidence type="ECO:0000256" key="11">
    <source>
        <dbReference type="ARBA" id="ARBA00047527"/>
    </source>
</evidence>
<keyword evidence="6 12" id="KW-0133">Cell shape</keyword>
<dbReference type="AlphaFoldDB" id="A0A1M6GVX8"/>
<feature type="binding site" evidence="12">
    <location>
        <position position="327"/>
    </location>
    <ligand>
        <name>UDP-N-acetyl-alpha-D-glucosamine</name>
        <dbReference type="ChEBI" id="CHEBI:57705"/>
    </ligand>
</feature>
<dbReference type="PANTHER" id="PTHR43783:SF2">
    <property type="entry name" value="UDP-N-ACETYLGLUCOSAMINE 1-CARBOXYVINYLTRANSFERASE 2"/>
    <property type="match status" value="1"/>
</dbReference>
<dbReference type="InterPro" id="IPR013792">
    <property type="entry name" value="RNA3'P_cycl/enolpyr_Trfase_a/b"/>
</dbReference>
<evidence type="ECO:0000256" key="10">
    <source>
        <dbReference type="ARBA" id="ARBA00038367"/>
    </source>
</evidence>
<dbReference type="InterPro" id="IPR050068">
    <property type="entry name" value="MurA_subfamily"/>
</dbReference>
<keyword evidence="4 12" id="KW-0132">Cell division</keyword>
<feature type="active site" description="Proton donor" evidence="12">
    <location>
        <position position="117"/>
    </location>
</feature>
<dbReference type="OrthoDB" id="9803760at2"/>
<dbReference type="Proteomes" id="UP000184442">
    <property type="component" value="Unassembled WGS sequence"/>
</dbReference>
<feature type="binding site" evidence="12">
    <location>
        <position position="93"/>
    </location>
    <ligand>
        <name>UDP-N-acetyl-alpha-D-glucosamine</name>
        <dbReference type="ChEBI" id="CHEBI:57705"/>
    </ligand>
</feature>